<accession>A0AAD3P6E2</accession>
<proteinExistence type="predicted"/>
<sequence length="79" mass="8987">MPRGGTPSRLLDDLSERGSFHPFRKNSRCRSSEFSLSHAIEVGQVCRAPLRERPWGSEIVQLGVRPMLPWTGNFHTRTP</sequence>
<name>A0AAD3P6E2_NEPGR</name>
<dbReference type="EMBL" id="BSYO01000002">
    <property type="protein sequence ID" value="GMH00207.1"/>
    <property type="molecule type" value="Genomic_DNA"/>
</dbReference>
<dbReference type="Proteomes" id="UP001279734">
    <property type="component" value="Unassembled WGS sequence"/>
</dbReference>
<evidence type="ECO:0000313" key="1">
    <source>
        <dbReference type="EMBL" id="GMH00207.1"/>
    </source>
</evidence>
<reference evidence="1" key="1">
    <citation type="submission" date="2023-05" db="EMBL/GenBank/DDBJ databases">
        <title>Nepenthes gracilis genome sequencing.</title>
        <authorList>
            <person name="Fukushima K."/>
        </authorList>
    </citation>
    <scope>NUCLEOTIDE SEQUENCE</scope>
    <source>
        <strain evidence="1">SING2019-196</strain>
    </source>
</reference>
<dbReference type="AlphaFoldDB" id="A0AAD3P6E2"/>
<keyword evidence="2" id="KW-1185">Reference proteome</keyword>
<evidence type="ECO:0000313" key="2">
    <source>
        <dbReference type="Proteomes" id="UP001279734"/>
    </source>
</evidence>
<protein>
    <submittedName>
        <fullName evidence="1">Uncharacterized protein</fullName>
    </submittedName>
</protein>
<gene>
    <name evidence="1" type="ORF">Nepgr_002046</name>
</gene>
<organism evidence="1 2">
    <name type="scientific">Nepenthes gracilis</name>
    <name type="common">Slender pitcher plant</name>
    <dbReference type="NCBI Taxonomy" id="150966"/>
    <lineage>
        <taxon>Eukaryota</taxon>
        <taxon>Viridiplantae</taxon>
        <taxon>Streptophyta</taxon>
        <taxon>Embryophyta</taxon>
        <taxon>Tracheophyta</taxon>
        <taxon>Spermatophyta</taxon>
        <taxon>Magnoliopsida</taxon>
        <taxon>eudicotyledons</taxon>
        <taxon>Gunneridae</taxon>
        <taxon>Pentapetalae</taxon>
        <taxon>Caryophyllales</taxon>
        <taxon>Nepenthaceae</taxon>
        <taxon>Nepenthes</taxon>
    </lineage>
</organism>
<comment type="caution">
    <text evidence="1">The sequence shown here is derived from an EMBL/GenBank/DDBJ whole genome shotgun (WGS) entry which is preliminary data.</text>
</comment>